<protein>
    <recommendedName>
        <fullName evidence="3">DUF2283 domain-containing protein</fullName>
    </recommendedName>
</protein>
<dbReference type="GeneID" id="33323464"/>
<gene>
    <name evidence="1" type="ORF">A3L02_01895</name>
</gene>
<dbReference type="Pfam" id="PF10049">
    <property type="entry name" value="DUF2283"/>
    <property type="match status" value="1"/>
</dbReference>
<evidence type="ECO:0000313" key="1">
    <source>
        <dbReference type="EMBL" id="ASI98402.1"/>
    </source>
</evidence>
<dbReference type="InterPro" id="IPR019270">
    <property type="entry name" value="DUF2283"/>
</dbReference>
<accession>A0A218P0E2</accession>
<dbReference type="RefSeq" id="WP_088862362.1">
    <property type="nucleotide sequence ID" value="NZ_CP014854.1"/>
</dbReference>
<sequence length="120" mass="13540">MENNVKIIDYDPLGDSLFVRIPEGEYESSVQLDDIILDMGRINSKPGVIGLEILDASKKFKISPYLLSRGVQELHAEIKIGKKEIVVSVFIRVLQRGKRKEDRMEFLASNQGLPPLNAMI</sequence>
<proteinExistence type="predicted"/>
<dbReference type="Proteomes" id="UP000197156">
    <property type="component" value="Chromosome"/>
</dbReference>
<keyword evidence="2" id="KW-1185">Reference proteome</keyword>
<evidence type="ECO:0008006" key="3">
    <source>
        <dbReference type="Google" id="ProtNLM"/>
    </source>
</evidence>
<evidence type="ECO:0000313" key="2">
    <source>
        <dbReference type="Proteomes" id="UP000197156"/>
    </source>
</evidence>
<dbReference type="KEGG" id="tce:A3L02_01895"/>
<dbReference type="AlphaFoldDB" id="A0A218P0E2"/>
<reference evidence="1 2" key="1">
    <citation type="submission" date="2016-03" db="EMBL/GenBank/DDBJ databases">
        <title>Complete genome sequence of Thermococcus celer.</title>
        <authorList>
            <person name="Oger P.M."/>
        </authorList>
    </citation>
    <scope>NUCLEOTIDE SEQUENCE [LARGE SCALE GENOMIC DNA]</scope>
    <source>
        <strain evidence="1 2">Vu 13</strain>
    </source>
</reference>
<dbReference type="EMBL" id="CP014854">
    <property type="protein sequence ID" value="ASI98402.1"/>
    <property type="molecule type" value="Genomic_DNA"/>
</dbReference>
<organism evidence="1 2">
    <name type="scientific">Thermococcus celer Vu 13 = JCM 8558</name>
    <dbReference type="NCBI Taxonomy" id="1293037"/>
    <lineage>
        <taxon>Archaea</taxon>
        <taxon>Methanobacteriati</taxon>
        <taxon>Methanobacteriota</taxon>
        <taxon>Thermococci</taxon>
        <taxon>Thermococcales</taxon>
        <taxon>Thermococcaceae</taxon>
        <taxon>Thermococcus</taxon>
    </lineage>
</organism>
<name>A0A218P0E2_THECE</name>
<dbReference type="OrthoDB" id="92278at2157"/>